<evidence type="ECO:0000256" key="3">
    <source>
        <dbReference type="PIRSR" id="PIRSR613078-2"/>
    </source>
</evidence>
<comment type="caution">
    <text evidence="5">The sequence shown here is derived from an EMBL/GenBank/DDBJ whole genome shotgun (WGS) entry which is preliminary data.</text>
</comment>
<feature type="transmembrane region" description="Helical" evidence="4">
    <location>
        <begin position="126"/>
        <end position="147"/>
    </location>
</feature>
<keyword evidence="4" id="KW-0472">Membrane</keyword>
<dbReference type="Proteomes" id="UP000005695">
    <property type="component" value="Unassembled WGS sequence"/>
</dbReference>
<evidence type="ECO:0000313" key="5">
    <source>
        <dbReference type="EMBL" id="EAT15782.1"/>
    </source>
</evidence>
<evidence type="ECO:0000313" key="6">
    <source>
        <dbReference type="Proteomes" id="UP000005695"/>
    </source>
</evidence>
<organism evidence="5 6">
    <name type="scientific">Desulfuromonas acetoxidans (strain DSM 684 / 11070)</name>
    <dbReference type="NCBI Taxonomy" id="281689"/>
    <lineage>
        <taxon>Bacteria</taxon>
        <taxon>Pseudomonadati</taxon>
        <taxon>Thermodesulfobacteriota</taxon>
        <taxon>Desulfuromonadia</taxon>
        <taxon>Desulfuromonadales</taxon>
        <taxon>Desulfuromonadaceae</taxon>
        <taxon>Desulfuromonas</taxon>
    </lineage>
</organism>
<dbReference type="SUPFAM" id="SSF53254">
    <property type="entry name" value="Phosphoglycerate mutase-like"/>
    <property type="match status" value="1"/>
</dbReference>
<dbReference type="Pfam" id="PF00300">
    <property type="entry name" value="His_Phos_1"/>
    <property type="match status" value="1"/>
</dbReference>
<accession>Q1JZW0</accession>
<sequence>MTVVKTVYVIHIALEFIIVIFPLVISAPRPHRKTLTGSHQGILRNKRSAQLFTHIFMGMTSHPFFATVLAVNIKNNRFRGRRCKSVADPPLCSSLLCDVSQIHGRFICSPPSSWNKMAELDTRIKYGIPVTLFVVTGIFLLWTVLLIMKQLTLIRHAAIAAELDGHYIGRSDVPLSDHGVLQAKRLVHQLNRHGAPAIDALWCSPSQRARQTADPLIRQRGCPVTIDARLQEVDFGEWEGLNFDQIRHKDPQRVNQWAAFADDFCFPAGESLEQFRQRVDEIVDAIHSEPSSHLAIISHGGVLRSLICRLLCWPLQDYLKFTLERGSYATLHIDGPHAVLTGLNNHGS</sequence>
<feature type="binding site" evidence="3">
    <location>
        <position position="208"/>
    </location>
    <ligand>
        <name>substrate</name>
    </ligand>
</feature>
<dbReference type="Gene3D" id="3.40.50.1240">
    <property type="entry name" value="Phosphoglycerate mutase-like"/>
    <property type="match status" value="1"/>
</dbReference>
<evidence type="ECO:0000256" key="2">
    <source>
        <dbReference type="PIRSR" id="PIRSR613078-1"/>
    </source>
</evidence>
<feature type="transmembrane region" description="Helical" evidence="4">
    <location>
        <begin position="6"/>
        <end position="25"/>
    </location>
</feature>
<dbReference type="SMART" id="SM00855">
    <property type="entry name" value="PGAM"/>
    <property type="match status" value="1"/>
</dbReference>
<keyword evidence="4" id="KW-1133">Transmembrane helix</keyword>
<protein>
    <recommendedName>
        <fullName evidence="1">Alpha-ribazole phosphatase</fullName>
        <ecNumber evidence="1">3.1.3.73</ecNumber>
    </recommendedName>
</protein>
<proteinExistence type="predicted"/>
<dbReference type="CDD" id="cd07067">
    <property type="entry name" value="HP_PGM_like"/>
    <property type="match status" value="1"/>
</dbReference>
<feature type="transmembrane region" description="Helical" evidence="4">
    <location>
        <begin position="51"/>
        <end position="71"/>
    </location>
</feature>
<dbReference type="InterPro" id="IPR013078">
    <property type="entry name" value="His_Pase_superF_clade-1"/>
</dbReference>
<dbReference type="GO" id="GO:0043755">
    <property type="term" value="F:alpha-ribazole phosphatase activity"/>
    <property type="evidence" value="ECO:0007669"/>
    <property type="project" value="UniProtKB-UniRule"/>
</dbReference>
<dbReference type="NCBIfam" id="TIGR03162">
    <property type="entry name" value="ribazole_cobC"/>
    <property type="match status" value="1"/>
</dbReference>
<keyword evidence="4" id="KW-0812">Transmembrane</keyword>
<reference evidence="5" key="2">
    <citation type="submission" date="2006-05" db="EMBL/GenBank/DDBJ databases">
        <title>Sequencing of the draft genome and assembly of Desulfuromonas acetoxidans DSM 684.</title>
        <authorList>
            <consortium name="US DOE Joint Genome Institute (JGI-PGF)"/>
            <person name="Copeland A."/>
            <person name="Lucas S."/>
            <person name="Lapidus A."/>
            <person name="Barry K."/>
            <person name="Detter J.C."/>
            <person name="Glavina del Rio T."/>
            <person name="Hammon N."/>
            <person name="Israni S."/>
            <person name="Dalin E."/>
            <person name="Tice H."/>
            <person name="Bruce D."/>
            <person name="Pitluck S."/>
            <person name="Richardson P."/>
        </authorList>
    </citation>
    <scope>NUCLEOTIDE SEQUENCE [LARGE SCALE GENOMIC DNA]</scope>
    <source>
        <strain evidence="5">DSM 684</strain>
    </source>
</reference>
<dbReference type="AlphaFoldDB" id="Q1JZW0"/>
<keyword evidence="6" id="KW-1185">Reference proteome</keyword>
<dbReference type="InterPro" id="IPR050275">
    <property type="entry name" value="PGM_Phosphatase"/>
</dbReference>
<evidence type="ECO:0000256" key="4">
    <source>
        <dbReference type="SAM" id="Phobius"/>
    </source>
</evidence>
<dbReference type="EC" id="3.1.3.73" evidence="1"/>
<reference evidence="5" key="1">
    <citation type="submission" date="2006-05" db="EMBL/GenBank/DDBJ databases">
        <title>Annotation of the draft genome assembly of Desulfuromonas acetoxidans DSM 684.</title>
        <authorList>
            <consortium name="US DOE Joint Genome Institute (JGI-ORNL)"/>
            <person name="Larimer F."/>
            <person name="Land M."/>
            <person name="Hauser L."/>
        </authorList>
    </citation>
    <scope>NUCLEOTIDE SEQUENCE [LARGE SCALE GENOMIC DNA]</scope>
    <source>
        <strain evidence="5">DSM 684</strain>
    </source>
</reference>
<gene>
    <name evidence="5" type="ORF">Dace_2482</name>
</gene>
<dbReference type="PANTHER" id="PTHR48100">
    <property type="entry name" value="BROAD-SPECIFICITY PHOSPHATASE YOR283W-RELATED"/>
    <property type="match status" value="1"/>
</dbReference>
<dbReference type="InterPro" id="IPR017578">
    <property type="entry name" value="Ribazole_CobC"/>
</dbReference>
<feature type="active site" description="Tele-phosphohistidine intermediate" evidence="2">
    <location>
        <position position="156"/>
    </location>
</feature>
<feature type="active site" description="Proton donor/acceptor" evidence="2">
    <location>
        <position position="232"/>
    </location>
</feature>
<dbReference type="GO" id="GO:0009236">
    <property type="term" value="P:cobalamin biosynthetic process"/>
    <property type="evidence" value="ECO:0007669"/>
    <property type="project" value="UniProtKB-UniRule"/>
</dbReference>
<dbReference type="InterPro" id="IPR029033">
    <property type="entry name" value="His_PPase_superfam"/>
</dbReference>
<dbReference type="EMBL" id="AAEW02000008">
    <property type="protein sequence ID" value="EAT15782.1"/>
    <property type="molecule type" value="Genomic_DNA"/>
</dbReference>
<evidence type="ECO:0000256" key="1">
    <source>
        <dbReference type="NCBIfam" id="TIGR03162"/>
    </source>
</evidence>
<name>Q1JZW0_DESA6</name>